<gene>
    <name evidence="2" type="ORF">MGWOODY_Hyp700</name>
</gene>
<dbReference type="EMBL" id="CZQD01000038">
    <property type="protein sequence ID" value="CUS57097.1"/>
    <property type="molecule type" value="Genomic_DNA"/>
</dbReference>
<dbReference type="PROSITE" id="PS51257">
    <property type="entry name" value="PROKAR_LIPOPROTEIN"/>
    <property type="match status" value="1"/>
</dbReference>
<feature type="compositionally biased region" description="Gly residues" evidence="1">
    <location>
        <begin position="81"/>
        <end position="90"/>
    </location>
</feature>
<feature type="region of interest" description="Disordered" evidence="1">
    <location>
        <begin position="49"/>
        <end position="121"/>
    </location>
</feature>
<sequence length="121" mass="12288">MIMKLTTSIAIVSFCLAGTACSENSSSEDAAVVATETAQVEDEYTGSLNLNLPSSSAAQDTGSGTLNLRIGQSDEDDGLLIGSGGFGGGQFEDAPSLGLSLPDDTAEPASSEDDVIRLDPK</sequence>
<reference evidence="2" key="1">
    <citation type="submission" date="2015-10" db="EMBL/GenBank/DDBJ databases">
        <authorList>
            <person name="Gilbert D.G."/>
        </authorList>
    </citation>
    <scope>NUCLEOTIDE SEQUENCE</scope>
</reference>
<organism evidence="2">
    <name type="scientific">hydrothermal vent metagenome</name>
    <dbReference type="NCBI Taxonomy" id="652676"/>
    <lineage>
        <taxon>unclassified sequences</taxon>
        <taxon>metagenomes</taxon>
        <taxon>ecological metagenomes</taxon>
    </lineage>
</organism>
<name>A0A160U1P8_9ZZZZ</name>
<evidence type="ECO:0000313" key="2">
    <source>
        <dbReference type="EMBL" id="CUS57097.1"/>
    </source>
</evidence>
<evidence type="ECO:0000256" key="1">
    <source>
        <dbReference type="SAM" id="MobiDB-lite"/>
    </source>
</evidence>
<accession>A0A160U1P8</accession>
<protein>
    <recommendedName>
        <fullName evidence="3">Lipoprotein</fullName>
    </recommendedName>
</protein>
<feature type="compositionally biased region" description="Acidic residues" evidence="1">
    <location>
        <begin position="104"/>
        <end position="113"/>
    </location>
</feature>
<evidence type="ECO:0008006" key="3">
    <source>
        <dbReference type="Google" id="ProtNLM"/>
    </source>
</evidence>
<proteinExistence type="predicted"/>
<dbReference type="AlphaFoldDB" id="A0A160U1P8"/>
<feature type="compositionally biased region" description="Polar residues" evidence="1">
    <location>
        <begin position="57"/>
        <end position="66"/>
    </location>
</feature>